<dbReference type="InterPro" id="IPR018109">
    <property type="entry name" value="Folylpolyglutamate_synth_CS"/>
</dbReference>
<dbReference type="EC" id="6.3.2.17" evidence="6"/>
<accession>A0ABQ5UPE0</accession>
<keyword evidence="9" id="KW-0479">Metal-binding</keyword>
<sequence>MTTTQVITQRLLALHPKKMDLSLERLNRLLAQLDHPERRLPPVIHVAGTNGKGSTIAFMRAMLEAAGKRVHVYSSPHLVHFRERFRLAGQFVDEQMLNETLERVERINDGQQITFFEITTAVAFELFAQVEADYVLLETGLGGRLDSTNVVPNPLGCVITPISIDHVQFLGNTVEKIAFEKAGILKPGAKAVFSRQPHDAMDVLEKRAAELSITPFICGQDFDGYPERDRFVYQDTEGLEDLPTPKLIGIHQFENATTAIAALKHFGTGVSSEEIARGLQSVIWPARMQPLPGLLQDKLAQGSDLWLDGGHNVAGAQVLAQGLGDLNDKQSRPLTLILGMLGNKDVEGYLSCFEGLAKKVITVPVPADDLTTNAGTSPQDLAELAIQHGFAATHAPSVQDALQLVTRDEPQRVVICGSLYLTGDVLAQNKTPPQ</sequence>
<reference evidence="24" key="2">
    <citation type="submission" date="2023-01" db="EMBL/GenBank/DDBJ databases">
        <title>Draft genome sequence of Maritalea porphyrae strain NBRC 107169.</title>
        <authorList>
            <person name="Sun Q."/>
            <person name="Mori K."/>
        </authorList>
    </citation>
    <scope>NUCLEOTIDE SEQUENCE</scope>
    <source>
        <strain evidence="24">NBRC 107169</strain>
    </source>
</reference>
<evidence type="ECO:0000256" key="13">
    <source>
        <dbReference type="ARBA" id="ARBA00022909"/>
    </source>
</evidence>
<dbReference type="PANTHER" id="PTHR11136">
    <property type="entry name" value="FOLYLPOLYGLUTAMATE SYNTHASE-RELATED"/>
    <property type="match status" value="1"/>
</dbReference>
<dbReference type="EC" id="6.3.2.12" evidence="5"/>
<evidence type="ECO:0000256" key="21">
    <source>
        <dbReference type="PIRNR" id="PIRNR001563"/>
    </source>
</evidence>
<comment type="function">
    <text evidence="1">Functions in two distinct reactions of the de novo folate biosynthetic pathway. Catalyzes the addition of a glutamate residue to dihydropteroate (7,8-dihydropteroate or H2Pte) to form dihydrofolate (7,8-dihydrofolate monoglutamate or H2Pte-Glu). Also catalyzes successive additions of L-glutamate to tetrahydrofolate or 10-formyltetrahydrofolate or 5,10-methylenetetrahydrofolate, leading to folylpolyglutamate derivatives.</text>
</comment>
<evidence type="ECO:0000256" key="14">
    <source>
        <dbReference type="ARBA" id="ARBA00030048"/>
    </source>
</evidence>
<dbReference type="Pfam" id="PF08245">
    <property type="entry name" value="Mur_ligase_M"/>
    <property type="match status" value="1"/>
</dbReference>
<dbReference type="InterPro" id="IPR036565">
    <property type="entry name" value="Mur-like_cat_sf"/>
</dbReference>
<feature type="domain" description="Mur ligase C-terminal" evidence="22">
    <location>
        <begin position="301"/>
        <end position="418"/>
    </location>
</feature>
<dbReference type="Gene3D" id="3.90.190.20">
    <property type="entry name" value="Mur ligase, C-terminal domain"/>
    <property type="match status" value="1"/>
</dbReference>
<dbReference type="PROSITE" id="PS01012">
    <property type="entry name" value="FOLYLPOLYGLU_SYNT_2"/>
    <property type="match status" value="1"/>
</dbReference>
<comment type="catalytic activity">
    <reaction evidence="18">
        <text>10-formyltetrahydrofolyl-(gamma-L-Glu)(n) + L-glutamate + ATP = 10-formyltetrahydrofolyl-(gamma-L-Glu)(n+1) + ADP + phosphate + H(+)</text>
        <dbReference type="Rhea" id="RHEA:51904"/>
        <dbReference type="Rhea" id="RHEA-COMP:13088"/>
        <dbReference type="Rhea" id="RHEA-COMP:14300"/>
        <dbReference type="ChEBI" id="CHEBI:15378"/>
        <dbReference type="ChEBI" id="CHEBI:29985"/>
        <dbReference type="ChEBI" id="CHEBI:30616"/>
        <dbReference type="ChEBI" id="CHEBI:43474"/>
        <dbReference type="ChEBI" id="CHEBI:134413"/>
        <dbReference type="ChEBI" id="CHEBI:456216"/>
        <dbReference type="EC" id="6.3.2.17"/>
    </reaction>
</comment>
<comment type="similarity">
    <text evidence="4 21">Belongs to the folylpolyglutamate synthase family.</text>
</comment>
<dbReference type="EMBL" id="BSNI01000002">
    <property type="protein sequence ID" value="GLQ17156.1"/>
    <property type="molecule type" value="Genomic_DNA"/>
</dbReference>
<evidence type="ECO:0000313" key="25">
    <source>
        <dbReference type="Proteomes" id="UP001161405"/>
    </source>
</evidence>
<keyword evidence="25" id="KW-1185">Reference proteome</keyword>
<evidence type="ECO:0000313" key="24">
    <source>
        <dbReference type="EMBL" id="GLQ17156.1"/>
    </source>
</evidence>
<evidence type="ECO:0000256" key="3">
    <source>
        <dbReference type="ARBA" id="ARBA00005150"/>
    </source>
</evidence>
<evidence type="ECO:0000256" key="19">
    <source>
        <dbReference type="ARBA" id="ARBA00049035"/>
    </source>
</evidence>
<dbReference type="InterPro" id="IPR013221">
    <property type="entry name" value="Mur_ligase_cen"/>
</dbReference>
<evidence type="ECO:0000256" key="16">
    <source>
        <dbReference type="ARBA" id="ARBA00032510"/>
    </source>
</evidence>
<protein>
    <recommendedName>
        <fullName evidence="7">Dihydrofolate synthase/folylpolyglutamate synthase</fullName>
        <ecNumber evidence="5">6.3.2.12</ecNumber>
        <ecNumber evidence="6">6.3.2.17</ecNumber>
    </recommendedName>
    <alternativeName>
        <fullName evidence="16">Folylpoly-gamma-glutamate synthetase-dihydrofolate synthetase</fullName>
    </alternativeName>
    <alternativeName>
        <fullName evidence="14">Folylpolyglutamate synthetase</fullName>
    </alternativeName>
    <alternativeName>
        <fullName evidence="15">Tetrahydrofolylpolyglutamate synthase</fullName>
    </alternativeName>
</protein>
<dbReference type="InterPro" id="IPR001645">
    <property type="entry name" value="Folylpolyglutamate_synth"/>
</dbReference>
<evidence type="ECO:0000256" key="9">
    <source>
        <dbReference type="ARBA" id="ARBA00022723"/>
    </source>
</evidence>
<comment type="caution">
    <text evidence="24">The sequence shown here is derived from an EMBL/GenBank/DDBJ whole genome shotgun (WGS) entry which is preliminary data.</text>
</comment>
<reference evidence="24" key="1">
    <citation type="journal article" date="2014" name="Int. J. Syst. Evol. Microbiol.">
        <title>Complete genome of a new Firmicutes species belonging to the dominant human colonic microbiota ('Ruminococcus bicirculans') reveals two chromosomes and a selective capacity to utilize plant glucans.</title>
        <authorList>
            <consortium name="NISC Comparative Sequencing Program"/>
            <person name="Wegmann U."/>
            <person name="Louis P."/>
            <person name="Goesmann A."/>
            <person name="Henrissat B."/>
            <person name="Duncan S.H."/>
            <person name="Flint H.J."/>
        </authorList>
    </citation>
    <scope>NUCLEOTIDE SEQUENCE</scope>
    <source>
        <strain evidence="24">NBRC 107169</strain>
    </source>
</reference>
<evidence type="ECO:0000256" key="6">
    <source>
        <dbReference type="ARBA" id="ARBA00013025"/>
    </source>
</evidence>
<evidence type="ECO:0000256" key="5">
    <source>
        <dbReference type="ARBA" id="ARBA00013023"/>
    </source>
</evidence>
<evidence type="ECO:0000256" key="10">
    <source>
        <dbReference type="ARBA" id="ARBA00022741"/>
    </source>
</evidence>
<evidence type="ECO:0000256" key="8">
    <source>
        <dbReference type="ARBA" id="ARBA00022598"/>
    </source>
</evidence>
<dbReference type="InterPro" id="IPR004101">
    <property type="entry name" value="Mur_ligase_C"/>
</dbReference>
<evidence type="ECO:0000256" key="17">
    <source>
        <dbReference type="ARBA" id="ARBA00047493"/>
    </source>
</evidence>
<dbReference type="RefSeq" id="WP_284363096.1">
    <property type="nucleotide sequence ID" value="NZ_BSNI01000002.1"/>
</dbReference>
<dbReference type="NCBIfam" id="TIGR01499">
    <property type="entry name" value="folC"/>
    <property type="match status" value="1"/>
</dbReference>
<comment type="catalytic activity">
    <reaction evidence="19">
        <text>(6R)-5,10-methylenetetrahydrofolyl-(gamma-L-Glu)(n) + L-glutamate + ATP = (6R)-5,10-methylenetetrahydrofolyl-(gamma-L-Glu)(n+1) + ADP + phosphate + H(+)</text>
        <dbReference type="Rhea" id="RHEA:51912"/>
        <dbReference type="Rhea" id="RHEA-COMP:13257"/>
        <dbReference type="Rhea" id="RHEA-COMP:13258"/>
        <dbReference type="ChEBI" id="CHEBI:15378"/>
        <dbReference type="ChEBI" id="CHEBI:29985"/>
        <dbReference type="ChEBI" id="CHEBI:30616"/>
        <dbReference type="ChEBI" id="CHEBI:43474"/>
        <dbReference type="ChEBI" id="CHEBI:136572"/>
        <dbReference type="ChEBI" id="CHEBI:456216"/>
        <dbReference type="EC" id="6.3.2.17"/>
    </reaction>
</comment>
<evidence type="ECO:0000256" key="2">
    <source>
        <dbReference type="ARBA" id="ARBA00004799"/>
    </source>
</evidence>
<dbReference type="Gene3D" id="3.40.1190.10">
    <property type="entry name" value="Mur-like, catalytic domain"/>
    <property type="match status" value="1"/>
</dbReference>
<comment type="catalytic activity">
    <reaction evidence="17">
        <text>(6S)-5,6,7,8-tetrahydrofolyl-(gamma-L-Glu)(n) + L-glutamate + ATP = (6S)-5,6,7,8-tetrahydrofolyl-(gamma-L-Glu)(n+1) + ADP + phosphate + H(+)</text>
        <dbReference type="Rhea" id="RHEA:10580"/>
        <dbReference type="Rhea" id="RHEA-COMP:14738"/>
        <dbReference type="Rhea" id="RHEA-COMP:14740"/>
        <dbReference type="ChEBI" id="CHEBI:15378"/>
        <dbReference type="ChEBI" id="CHEBI:29985"/>
        <dbReference type="ChEBI" id="CHEBI:30616"/>
        <dbReference type="ChEBI" id="CHEBI:43474"/>
        <dbReference type="ChEBI" id="CHEBI:141005"/>
        <dbReference type="ChEBI" id="CHEBI:456216"/>
        <dbReference type="EC" id="6.3.2.17"/>
    </reaction>
</comment>
<evidence type="ECO:0000256" key="18">
    <source>
        <dbReference type="ARBA" id="ARBA00047808"/>
    </source>
</evidence>
<evidence type="ECO:0000256" key="1">
    <source>
        <dbReference type="ARBA" id="ARBA00002714"/>
    </source>
</evidence>
<dbReference type="SUPFAM" id="SSF53623">
    <property type="entry name" value="MurD-like peptide ligases, catalytic domain"/>
    <property type="match status" value="1"/>
</dbReference>
<proteinExistence type="inferred from homology"/>
<evidence type="ECO:0000256" key="12">
    <source>
        <dbReference type="ARBA" id="ARBA00022842"/>
    </source>
</evidence>
<evidence type="ECO:0000256" key="7">
    <source>
        <dbReference type="ARBA" id="ARBA00019357"/>
    </source>
</evidence>
<gene>
    <name evidence="24" type="ORF">GCM10007879_14050</name>
</gene>
<evidence type="ECO:0000259" key="23">
    <source>
        <dbReference type="Pfam" id="PF08245"/>
    </source>
</evidence>
<dbReference type="Pfam" id="PF02875">
    <property type="entry name" value="Mur_ligase_C"/>
    <property type="match status" value="1"/>
</dbReference>
<keyword evidence="12" id="KW-0460">Magnesium</keyword>
<feature type="domain" description="Mur ligase central" evidence="23">
    <location>
        <begin position="46"/>
        <end position="262"/>
    </location>
</feature>
<organism evidence="24 25">
    <name type="scientific">Maritalea porphyrae</name>
    <dbReference type="NCBI Taxonomy" id="880732"/>
    <lineage>
        <taxon>Bacteria</taxon>
        <taxon>Pseudomonadati</taxon>
        <taxon>Pseudomonadota</taxon>
        <taxon>Alphaproteobacteria</taxon>
        <taxon>Hyphomicrobiales</taxon>
        <taxon>Devosiaceae</taxon>
        <taxon>Maritalea</taxon>
    </lineage>
</organism>
<keyword evidence="13" id="KW-0289">Folate biosynthesis</keyword>
<dbReference type="PANTHER" id="PTHR11136:SF0">
    <property type="entry name" value="DIHYDROFOLATE SYNTHETASE-RELATED"/>
    <property type="match status" value="1"/>
</dbReference>
<keyword evidence="8 21" id="KW-0436">Ligase</keyword>
<dbReference type="Proteomes" id="UP001161405">
    <property type="component" value="Unassembled WGS sequence"/>
</dbReference>
<evidence type="ECO:0000259" key="22">
    <source>
        <dbReference type="Pfam" id="PF02875"/>
    </source>
</evidence>
<dbReference type="PIRSF" id="PIRSF001563">
    <property type="entry name" value="Folylpolyglu_synth"/>
    <property type="match status" value="1"/>
</dbReference>
<evidence type="ECO:0000256" key="4">
    <source>
        <dbReference type="ARBA" id="ARBA00008276"/>
    </source>
</evidence>
<evidence type="ECO:0000256" key="15">
    <source>
        <dbReference type="ARBA" id="ARBA00030592"/>
    </source>
</evidence>
<dbReference type="InterPro" id="IPR036615">
    <property type="entry name" value="Mur_ligase_C_dom_sf"/>
</dbReference>
<dbReference type="SUPFAM" id="SSF53244">
    <property type="entry name" value="MurD-like peptide ligases, peptide-binding domain"/>
    <property type="match status" value="1"/>
</dbReference>
<comment type="catalytic activity">
    <reaction evidence="20">
        <text>7,8-dihydropteroate + L-glutamate + ATP = 7,8-dihydrofolate + ADP + phosphate + H(+)</text>
        <dbReference type="Rhea" id="RHEA:23584"/>
        <dbReference type="ChEBI" id="CHEBI:15378"/>
        <dbReference type="ChEBI" id="CHEBI:17839"/>
        <dbReference type="ChEBI" id="CHEBI:29985"/>
        <dbReference type="ChEBI" id="CHEBI:30616"/>
        <dbReference type="ChEBI" id="CHEBI:43474"/>
        <dbReference type="ChEBI" id="CHEBI:57451"/>
        <dbReference type="ChEBI" id="CHEBI:456216"/>
        <dbReference type="EC" id="6.3.2.12"/>
    </reaction>
</comment>
<comment type="pathway">
    <text evidence="3">Cofactor biosynthesis; tetrahydrofolylpolyglutamate biosynthesis.</text>
</comment>
<comment type="pathway">
    <text evidence="2">Cofactor biosynthesis; tetrahydrofolate biosynthesis; 7,8-dihydrofolate from 2-amino-4-hydroxy-6-hydroxymethyl-7,8-dihydropteridine diphosphate and 4-aminobenzoate: step 2/2.</text>
</comment>
<keyword evidence="11 21" id="KW-0067">ATP-binding</keyword>
<keyword evidence="10 21" id="KW-0547">Nucleotide-binding</keyword>
<evidence type="ECO:0000256" key="11">
    <source>
        <dbReference type="ARBA" id="ARBA00022840"/>
    </source>
</evidence>
<name>A0ABQ5UPE0_9HYPH</name>
<evidence type="ECO:0000256" key="20">
    <source>
        <dbReference type="ARBA" id="ARBA00049161"/>
    </source>
</evidence>